<organism evidence="2 3">
    <name type="scientific">Melghirimyces thermohalophilus</name>
    <dbReference type="NCBI Taxonomy" id="1236220"/>
    <lineage>
        <taxon>Bacteria</taxon>
        <taxon>Bacillati</taxon>
        <taxon>Bacillota</taxon>
        <taxon>Bacilli</taxon>
        <taxon>Bacillales</taxon>
        <taxon>Thermoactinomycetaceae</taxon>
        <taxon>Melghirimyces</taxon>
    </lineage>
</organism>
<dbReference type="InterPro" id="IPR025338">
    <property type="entry name" value="DUF4244"/>
</dbReference>
<proteinExistence type="predicted"/>
<accession>A0A1G6RKW4</accession>
<evidence type="ECO:0000313" key="2">
    <source>
        <dbReference type="EMBL" id="SDD05272.1"/>
    </source>
</evidence>
<name>A0A1G6RKW4_9BACL</name>
<keyword evidence="3" id="KW-1185">Reference proteome</keyword>
<reference evidence="2 3" key="1">
    <citation type="submission" date="2016-10" db="EMBL/GenBank/DDBJ databases">
        <authorList>
            <person name="de Groot N.N."/>
        </authorList>
    </citation>
    <scope>NUCLEOTIDE SEQUENCE [LARGE SCALE GENOMIC DNA]</scope>
    <source>
        <strain evidence="2 3">DSM 45514</strain>
    </source>
</reference>
<evidence type="ECO:0000256" key="1">
    <source>
        <dbReference type="SAM" id="MobiDB-lite"/>
    </source>
</evidence>
<feature type="region of interest" description="Disordered" evidence="1">
    <location>
        <begin position="54"/>
        <end position="95"/>
    </location>
</feature>
<dbReference type="AlphaFoldDB" id="A0A1G6RKW4"/>
<evidence type="ECO:0000313" key="3">
    <source>
        <dbReference type="Proteomes" id="UP000199387"/>
    </source>
</evidence>
<dbReference type="STRING" id="1236220.SAMN04488112_1294"/>
<dbReference type="RefSeq" id="WP_176758046.1">
    <property type="nucleotide sequence ID" value="NZ_FMZA01000029.1"/>
</dbReference>
<dbReference type="EMBL" id="FMZA01000029">
    <property type="protein sequence ID" value="SDD05272.1"/>
    <property type="molecule type" value="Genomic_DNA"/>
</dbReference>
<dbReference type="Proteomes" id="UP000199387">
    <property type="component" value="Unassembled WGS sequence"/>
</dbReference>
<protein>
    <submittedName>
        <fullName evidence="2">Uncharacterized protein</fullName>
    </submittedName>
</protein>
<dbReference type="Pfam" id="PF14029">
    <property type="entry name" value="DUF4244"/>
    <property type="match status" value="1"/>
</dbReference>
<sequence length="95" mass="9834">MKGRNIRWWNRRGSATLEYVVILAAGAILALALTHALTSDEVKGSLQKKVMAALLGQETETPDAPFPGSTDPGGAPDGPAGGSTERPVSSTRFGG</sequence>
<feature type="compositionally biased region" description="Polar residues" evidence="1">
    <location>
        <begin position="86"/>
        <end position="95"/>
    </location>
</feature>
<gene>
    <name evidence="2" type="ORF">SAMN04488112_1294</name>
</gene>